<feature type="transmembrane region" description="Helical" evidence="1">
    <location>
        <begin position="7"/>
        <end position="28"/>
    </location>
</feature>
<dbReference type="Proteomes" id="UP000447876">
    <property type="component" value="Unassembled WGS sequence"/>
</dbReference>
<dbReference type="EMBL" id="WNZW01000002">
    <property type="protein sequence ID" value="MUG45034.1"/>
    <property type="molecule type" value="Genomic_DNA"/>
</dbReference>
<name>A0A7X2Z1I4_9BACL</name>
<feature type="transmembrane region" description="Helical" evidence="1">
    <location>
        <begin position="114"/>
        <end position="132"/>
    </location>
</feature>
<evidence type="ECO:0000313" key="2">
    <source>
        <dbReference type="EMBL" id="MUG45034.1"/>
    </source>
</evidence>
<accession>A0A7X2Z1I4</accession>
<keyword evidence="1" id="KW-1133">Transmembrane helix</keyword>
<feature type="transmembrane region" description="Helical" evidence="1">
    <location>
        <begin position="60"/>
        <end position="83"/>
    </location>
</feature>
<dbReference type="OrthoDB" id="2695971at2"/>
<gene>
    <name evidence="2" type="ORF">GNP95_08500</name>
</gene>
<feature type="transmembrane region" description="Helical" evidence="1">
    <location>
        <begin position="89"/>
        <end position="107"/>
    </location>
</feature>
<comment type="caution">
    <text evidence="2">The sequence shown here is derived from an EMBL/GenBank/DDBJ whole genome shotgun (WGS) entry which is preliminary data.</text>
</comment>
<evidence type="ECO:0008006" key="4">
    <source>
        <dbReference type="Google" id="ProtNLM"/>
    </source>
</evidence>
<feature type="transmembrane region" description="Helical" evidence="1">
    <location>
        <begin position="138"/>
        <end position="156"/>
    </location>
</feature>
<feature type="transmembrane region" description="Helical" evidence="1">
    <location>
        <begin position="34"/>
        <end position="53"/>
    </location>
</feature>
<protein>
    <recommendedName>
        <fullName evidence="4">DUF5668 domain-containing protein</fullName>
    </recommendedName>
</protein>
<organism evidence="2 3">
    <name type="scientific">Paenibacillus woosongensis</name>
    <dbReference type="NCBI Taxonomy" id="307580"/>
    <lineage>
        <taxon>Bacteria</taxon>
        <taxon>Bacillati</taxon>
        <taxon>Bacillota</taxon>
        <taxon>Bacilli</taxon>
        <taxon>Bacillales</taxon>
        <taxon>Paenibacillaceae</taxon>
        <taxon>Paenibacillus</taxon>
    </lineage>
</organism>
<reference evidence="2 3" key="1">
    <citation type="submission" date="2019-11" db="EMBL/GenBank/DDBJ databases">
        <title>Draft genome sequences of five Paenibacillus species of dairy origin.</title>
        <authorList>
            <person name="Olajide A.M."/>
            <person name="Chen S."/>
            <person name="Lapointe G."/>
        </authorList>
    </citation>
    <scope>NUCLEOTIDE SEQUENCE [LARGE SCALE GENOMIC DNA]</scope>
    <source>
        <strain evidence="2 3">12CR55</strain>
    </source>
</reference>
<keyword evidence="1" id="KW-0472">Membrane</keyword>
<proteinExistence type="predicted"/>
<sequence>MSDNNKLMTGILILAAGVIILLGKWGVFSFLGKALWPLILLIPGILLHIWVISRRASAELLLPAGILVIYSILFFIGIIGGWTFLFYRLWPAFILGIAVGLFEYYAYSTQRQSGMLLTAIVLAAVSIFLLGWSLFAFSFVYLLAIVMIAAGIWLIVNRGNSRRIW</sequence>
<keyword evidence="1" id="KW-0812">Transmembrane</keyword>
<evidence type="ECO:0000313" key="3">
    <source>
        <dbReference type="Proteomes" id="UP000447876"/>
    </source>
</evidence>
<evidence type="ECO:0000256" key="1">
    <source>
        <dbReference type="SAM" id="Phobius"/>
    </source>
</evidence>
<dbReference type="AlphaFoldDB" id="A0A7X2Z1I4"/>